<dbReference type="AlphaFoldDB" id="A0A3N1HHD2"/>
<dbReference type="Proteomes" id="UP000268727">
    <property type="component" value="Unassembled WGS sequence"/>
</dbReference>
<keyword evidence="6" id="KW-1185">Reference proteome</keyword>
<dbReference type="CDD" id="cd01597">
    <property type="entry name" value="pCLME"/>
    <property type="match status" value="1"/>
</dbReference>
<dbReference type="SUPFAM" id="SSF48557">
    <property type="entry name" value="L-aspartase-like"/>
    <property type="match status" value="1"/>
</dbReference>
<evidence type="ECO:0000313" key="5">
    <source>
        <dbReference type="EMBL" id="ROP41918.1"/>
    </source>
</evidence>
<evidence type="ECO:0000256" key="3">
    <source>
        <dbReference type="SAM" id="MobiDB-lite"/>
    </source>
</evidence>
<evidence type="ECO:0000313" key="6">
    <source>
        <dbReference type="Proteomes" id="UP000268727"/>
    </source>
</evidence>
<proteinExistence type="inferred from homology"/>
<protein>
    <submittedName>
        <fullName evidence="5">3-carboxy-cis,cis-muconate cycloisomerase</fullName>
    </submittedName>
</protein>
<sequence length="477" mass="50047">MFADSGLLSPGWAGTGIDDLLDDRAWLTAMIRVEEALARAQARIGMVPPATASALAEVDADAFDWPDLVEGVRETGNPTVGFVAQLTGIVAGIDPRAADFVHRGGTSQDILDTATMLICHAVLGRVLHDLRRTADALAGLAREHRDTPMAGRTMTQHAVPITFGLKAAGWLNAVLDVVDRLDHLRSHGLPVSLGGAAGTLAAYQEFTDTDSLDLVEHLATDLGLTAPLIPWHSARLPVVDVANALSLVTGTLGKLAADVEVLTRTEIGELAEPAAPGRGASSAMPQKRNPVHTTAILTAARQVPALVSVLHQCMVVPDERSAGGWHAEWQPLREALRLAAGAARNASHLASGLTVFPDRMAENLALTGGGIVSERLSAALTPLLGRVAAKKVMTEVTATTGDTAEVLARQLHAQGHDSDPARWRALCDPAGYLGASSRLVDRVLDRHLTGRRPSSPHPRDGATTPAGPGDLWGPTGT</sequence>
<dbReference type="SMART" id="SM00998">
    <property type="entry name" value="ADSL_C"/>
    <property type="match status" value="1"/>
</dbReference>
<dbReference type="GO" id="GO:0016829">
    <property type="term" value="F:lyase activity"/>
    <property type="evidence" value="ECO:0007669"/>
    <property type="project" value="UniProtKB-KW"/>
</dbReference>
<dbReference type="GO" id="GO:0019619">
    <property type="term" value="P:3,4-dihydroxybenzoate catabolic process"/>
    <property type="evidence" value="ECO:0007669"/>
    <property type="project" value="InterPro"/>
</dbReference>
<reference evidence="5 6" key="1">
    <citation type="submission" date="2018-11" db="EMBL/GenBank/DDBJ databases">
        <title>Sequencing the genomes of 1000 actinobacteria strains.</title>
        <authorList>
            <person name="Klenk H.-P."/>
        </authorList>
    </citation>
    <scope>NUCLEOTIDE SEQUENCE [LARGE SCALE GENOMIC DNA]</scope>
    <source>
        <strain evidence="5 6">DSM 44231</strain>
    </source>
</reference>
<dbReference type="Gene3D" id="1.10.40.30">
    <property type="entry name" value="Fumarase/aspartase (C-terminal domain)"/>
    <property type="match status" value="1"/>
</dbReference>
<dbReference type="NCBIfam" id="TIGR02426">
    <property type="entry name" value="protocat_pcaB"/>
    <property type="match status" value="1"/>
</dbReference>
<gene>
    <name evidence="5" type="ORF">EDD40_7402</name>
</gene>
<dbReference type="EMBL" id="RJKM01000001">
    <property type="protein sequence ID" value="ROP41918.1"/>
    <property type="molecule type" value="Genomic_DNA"/>
</dbReference>
<dbReference type="RefSeq" id="WP_123746943.1">
    <property type="nucleotide sequence ID" value="NZ_RJKM01000001.1"/>
</dbReference>
<feature type="region of interest" description="Disordered" evidence="3">
    <location>
        <begin position="448"/>
        <end position="477"/>
    </location>
</feature>
<keyword evidence="5" id="KW-0413">Isomerase</keyword>
<dbReference type="PRINTS" id="PR00149">
    <property type="entry name" value="FUMRATELYASE"/>
</dbReference>
<evidence type="ECO:0000259" key="4">
    <source>
        <dbReference type="SMART" id="SM00998"/>
    </source>
</evidence>
<evidence type="ECO:0000256" key="1">
    <source>
        <dbReference type="ARBA" id="ARBA00023239"/>
    </source>
</evidence>
<dbReference type="InterPro" id="IPR000362">
    <property type="entry name" value="Fumarate_lyase_fam"/>
</dbReference>
<organism evidence="5 6">
    <name type="scientific">Saccharothrix texasensis</name>
    <dbReference type="NCBI Taxonomy" id="103734"/>
    <lineage>
        <taxon>Bacteria</taxon>
        <taxon>Bacillati</taxon>
        <taxon>Actinomycetota</taxon>
        <taxon>Actinomycetes</taxon>
        <taxon>Pseudonocardiales</taxon>
        <taxon>Pseudonocardiaceae</taxon>
        <taxon>Saccharothrix</taxon>
    </lineage>
</organism>
<dbReference type="GO" id="GO:0016853">
    <property type="term" value="F:isomerase activity"/>
    <property type="evidence" value="ECO:0007669"/>
    <property type="project" value="UniProtKB-KW"/>
</dbReference>
<dbReference type="PANTHER" id="PTHR43172">
    <property type="entry name" value="ADENYLOSUCCINATE LYASE"/>
    <property type="match status" value="1"/>
</dbReference>
<evidence type="ECO:0000256" key="2">
    <source>
        <dbReference type="ARBA" id="ARBA00034772"/>
    </source>
</evidence>
<dbReference type="Pfam" id="PF00206">
    <property type="entry name" value="Lyase_1"/>
    <property type="match status" value="1"/>
</dbReference>
<dbReference type="PRINTS" id="PR00145">
    <property type="entry name" value="ARGSUCLYASE"/>
</dbReference>
<comment type="similarity">
    <text evidence="2">Belongs to the class-II fumarase/aspartase family.</text>
</comment>
<dbReference type="InterPro" id="IPR022761">
    <property type="entry name" value="Fumarate_lyase_N"/>
</dbReference>
<dbReference type="InterPro" id="IPR008948">
    <property type="entry name" value="L-Aspartase-like"/>
</dbReference>
<dbReference type="Gene3D" id="1.20.200.10">
    <property type="entry name" value="Fumarase/aspartase (Central domain)"/>
    <property type="match status" value="1"/>
</dbReference>
<feature type="domain" description="Adenylosuccinate lyase C-terminal" evidence="4">
    <location>
        <begin position="368"/>
        <end position="444"/>
    </location>
</feature>
<name>A0A3N1HHD2_9PSEU</name>
<keyword evidence="1" id="KW-0456">Lyase</keyword>
<accession>A0A3N1HHD2</accession>
<dbReference type="InterPro" id="IPR019468">
    <property type="entry name" value="AdenyloSucc_lyase_C"/>
</dbReference>
<dbReference type="OrthoDB" id="9768878at2"/>
<comment type="caution">
    <text evidence="5">The sequence shown here is derived from an EMBL/GenBank/DDBJ whole genome shotgun (WGS) entry which is preliminary data.</text>
</comment>
<dbReference type="InterPro" id="IPR012789">
    <property type="entry name" value="Protocat_PcaB-like"/>
</dbReference>
<dbReference type="PANTHER" id="PTHR43172:SF2">
    <property type="entry name" value="ADENYLOSUCCINATE LYASE C-TERMINAL DOMAIN-CONTAINING PROTEIN"/>
    <property type="match status" value="1"/>
</dbReference>